<keyword evidence="2" id="KW-0472">Membrane</keyword>
<dbReference type="Pfam" id="PF13399">
    <property type="entry name" value="LytR_C"/>
    <property type="match status" value="1"/>
</dbReference>
<feature type="domain" description="LytR/CpsA/Psr regulator C-terminal" evidence="3">
    <location>
        <begin position="95"/>
        <end position="180"/>
    </location>
</feature>
<reference evidence="4 5" key="1">
    <citation type="submission" date="2018-05" db="EMBL/GenBank/DDBJ databases">
        <title>Brachybacterium sp. M1HQ-2T, whole genome shotgun sequence.</title>
        <authorList>
            <person name="Tuo L."/>
        </authorList>
    </citation>
    <scope>NUCLEOTIDE SEQUENCE [LARGE SCALE GENOMIC DNA]</scope>
    <source>
        <strain evidence="4 5">M1HQ-2</strain>
    </source>
</reference>
<dbReference type="EMBL" id="QFKX01000002">
    <property type="protein sequence ID" value="PWH06495.1"/>
    <property type="molecule type" value="Genomic_DNA"/>
</dbReference>
<proteinExistence type="predicted"/>
<accession>A0A2U2RL27</accession>
<keyword evidence="2" id="KW-0812">Transmembrane</keyword>
<dbReference type="OrthoDB" id="3267444at2"/>
<evidence type="ECO:0000256" key="1">
    <source>
        <dbReference type="SAM" id="MobiDB-lite"/>
    </source>
</evidence>
<feature type="compositionally biased region" description="Basic and acidic residues" evidence="1">
    <location>
        <begin position="1"/>
        <end position="20"/>
    </location>
</feature>
<keyword evidence="5" id="KW-1185">Reference proteome</keyword>
<comment type="caution">
    <text evidence="4">The sequence shown here is derived from an EMBL/GenBank/DDBJ whole genome shotgun (WGS) entry which is preliminary data.</text>
</comment>
<evidence type="ECO:0000313" key="4">
    <source>
        <dbReference type="EMBL" id="PWH06495.1"/>
    </source>
</evidence>
<dbReference type="RefSeq" id="WP_109275088.1">
    <property type="nucleotide sequence ID" value="NZ_QFKX01000002.1"/>
</dbReference>
<sequence length="217" mass="22161">MSSSHRDAHPYGRSNVDVRRRDARRRRQRRVRITQLIVFSVAMIGIVCALAYALRQLTEDGGTAAGPSDAGTSVPLGADGVQCPAPGSKPVAPEDVSVTVLNGTSRSGLAADVAGTLEDRGFDPGKAGNTKASSGPVTIVYGPSGYLAATSVAAEFDDPSLRLEEDREDSTVDVLIGDGFKDLRAKSKAAETRTKAAAVPSGCSGATTGASDGGAAG</sequence>
<name>A0A2U2RL27_9MICO</name>
<feature type="region of interest" description="Disordered" evidence="1">
    <location>
        <begin position="189"/>
        <end position="217"/>
    </location>
</feature>
<gene>
    <name evidence="4" type="ORF">DEO23_05875</name>
</gene>
<keyword evidence="2" id="KW-1133">Transmembrane helix</keyword>
<evidence type="ECO:0000313" key="5">
    <source>
        <dbReference type="Proteomes" id="UP000245590"/>
    </source>
</evidence>
<organism evidence="4 5">
    <name type="scientific">Brachybacterium endophyticum</name>
    <dbReference type="NCBI Taxonomy" id="2182385"/>
    <lineage>
        <taxon>Bacteria</taxon>
        <taxon>Bacillati</taxon>
        <taxon>Actinomycetota</taxon>
        <taxon>Actinomycetes</taxon>
        <taxon>Micrococcales</taxon>
        <taxon>Dermabacteraceae</taxon>
        <taxon>Brachybacterium</taxon>
    </lineage>
</organism>
<feature type="region of interest" description="Disordered" evidence="1">
    <location>
        <begin position="61"/>
        <end position="93"/>
    </location>
</feature>
<evidence type="ECO:0000259" key="3">
    <source>
        <dbReference type="Pfam" id="PF13399"/>
    </source>
</evidence>
<feature type="compositionally biased region" description="Low complexity" evidence="1">
    <location>
        <begin position="201"/>
        <end position="210"/>
    </location>
</feature>
<feature type="transmembrane region" description="Helical" evidence="2">
    <location>
        <begin position="33"/>
        <end position="54"/>
    </location>
</feature>
<protein>
    <recommendedName>
        <fullName evidence="3">LytR/CpsA/Psr regulator C-terminal domain-containing protein</fullName>
    </recommendedName>
</protein>
<dbReference type="AlphaFoldDB" id="A0A2U2RL27"/>
<feature type="region of interest" description="Disordered" evidence="1">
    <location>
        <begin position="1"/>
        <end position="25"/>
    </location>
</feature>
<dbReference type="Gene3D" id="3.30.70.2390">
    <property type="match status" value="1"/>
</dbReference>
<dbReference type="InterPro" id="IPR027381">
    <property type="entry name" value="LytR/CpsA/Psr_C"/>
</dbReference>
<dbReference type="Proteomes" id="UP000245590">
    <property type="component" value="Unassembled WGS sequence"/>
</dbReference>
<evidence type="ECO:0000256" key="2">
    <source>
        <dbReference type="SAM" id="Phobius"/>
    </source>
</evidence>